<comment type="subcellular location">
    <subcellularLocation>
        <location evidence="1">Membrane</location>
        <topology evidence="1">Multi-pass membrane protein</topology>
    </subcellularLocation>
</comment>
<feature type="transmembrane region" description="Helical" evidence="5">
    <location>
        <begin position="278"/>
        <end position="295"/>
    </location>
</feature>
<evidence type="ECO:0000256" key="1">
    <source>
        <dbReference type="ARBA" id="ARBA00004141"/>
    </source>
</evidence>
<dbReference type="STRING" id="582899.Hden_0458"/>
<evidence type="ECO:0000256" key="2">
    <source>
        <dbReference type="ARBA" id="ARBA00022692"/>
    </source>
</evidence>
<evidence type="ECO:0000259" key="6">
    <source>
        <dbReference type="Pfam" id="PF04932"/>
    </source>
</evidence>
<name>D8JS20_HYPDA</name>
<dbReference type="PANTHER" id="PTHR37422:SF13">
    <property type="entry name" value="LIPOPOLYSACCHARIDE BIOSYNTHESIS PROTEIN PA4999-RELATED"/>
    <property type="match status" value="1"/>
</dbReference>
<feature type="domain" description="O-antigen ligase-related" evidence="6">
    <location>
        <begin position="261"/>
        <end position="404"/>
    </location>
</feature>
<evidence type="ECO:0000256" key="4">
    <source>
        <dbReference type="ARBA" id="ARBA00023136"/>
    </source>
</evidence>
<dbReference type="KEGG" id="hdn:Hden_0458"/>
<keyword evidence="2 5" id="KW-0812">Transmembrane</keyword>
<dbReference type="AlphaFoldDB" id="D8JS20"/>
<dbReference type="HOGENOM" id="CLU_035700_0_0_5"/>
<feature type="transmembrane region" description="Helical" evidence="5">
    <location>
        <begin position="57"/>
        <end position="75"/>
    </location>
</feature>
<feature type="transmembrane region" description="Helical" evidence="5">
    <location>
        <begin position="21"/>
        <end position="45"/>
    </location>
</feature>
<dbReference type="EMBL" id="CP002083">
    <property type="protein sequence ID" value="ADJ22279.1"/>
    <property type="molecule type" value="Genomic_DNA"/>
</dbReference>
<feature type="transmembrane region" description="Helical" evidence="5">
    <location>
        <begin position="219"/>
        <end position="240"/>
    </location>
</feature>
<proteinExistence type="predicted"/>
<dbReference type="InterPro" id="IPR051533">
    <property type="entry name" value="WaaL-like"/>
</dbReference>
<organism evidence="7 8">
    <name type="scientific">Hyphomicrobium denitrificans (strain ATCC 51888 / DSM 1869 / NCIMB 11706 / TK 0415)</name>
    <dbReference type="NCBI Taxonomy" id="582899"/>
    <lineage>
        <taxon>Bacteria</taxon>
        <taxon>Pseudomonadati</taxon>
        <taxon>Pseudomonadota</taxon>
        <taxon>Alphaproteobacteria</taxon>
        <taxon>Hyphomicrobiales</taxon>
        <taxon>Hyphomicrobiaceae</taxon>
        <taxon>Hyphomicrobium</taxon>
    </lineage>
</organism>
<evidence type="ECO:0000313" key="7">
    <source>
        <dbReference type="EMBL" id="ADJ22279.1"/>
    </source>
</evidence>
<keyword evidence="4 5" id="KW-0472">Membrane</keyword>
<keyword evidence="3 5" id="KW-1133">Transmembrane helix</keyword>
<feature type="transmembrane region" description="Helical" evidence="5">
    <location>
        <begin position="307"/>
        <end position="328"/>
    </location>
</feature>
<sequence>MRPRWGCATQPIRRSGIKRGGAGPGLGRALSSYWTACVILLAIVLGGATRAGFLGDAVLQLIALPLLWLALIGLIESRETSRVRWVLSGLAMVVALPLLQLVPLPPSVWTSLPGRSAITSTYELLGDPLPAFPLTVSPEATWLSALSLVPAVAIFLSVLTLGYEQRRHVSLVVIAVAVVSVFLGLLQVAGGPNSGLRFYTVTNTSEAVGFFANRNHFAALLYVAMLFCFCWLFETSEALAEARAAKFGSKTVIYFAVFAVAFIVLMAGQLMARSRAGLLLSVVALLAGFIVVMSGRRARGQRYLSKFLLAAIAIVVVVCSPFALFRILDRFGTEAVSDARVAIIRNTISAAEAYMPLGSGLGTFVPVYQTFEKPSDIAVTYVNHAHNDLLELWVETGIPGILLLSVCIVWLARRAIAAWTTAEADDARRIDRDLTRSAAVVIGLLLAHSLVDYPLRTSANLAVFAFAAGLLVPPVQARRADREMAEANSRMVPHRSSRTPQPVRQRALWYADGEWPSDRN</sequence>
<evidence type="ECO:0000256" key="5">
    <source>
        <dbReference type="SAM" id="Phobius"/>
    </source>
</evidence>
<dbReference type="Proteomes" id="UP000002033">
    <property type="component" value="Chromosome"/>
</dbReference>
<reference evidence="8" key="1">
    <citation type="journal article" date="2011" name="J. Bacteriol.">
        <title>Genome sequences of eight morphologically diverse alphaproteobacteria.</title>
        <authorList>
            <consortium name="US DOE Joint Genome Institute"/>
            <person name="Brown P.J."/>
            <person name="Kysela D.T."/>
            <person name="Buechlein A."/>
            <person name="Hemmerich C."/>
            <person name="Brun Y.V."/>
        </authorList>
    </citation>
    <scope>NUCLEOTIDE SEQUENCE [LARGE SCALE GENOMIC DNA]</scope>
    <source>
        <strain evidence="8">ATCC 51888 / DSM 1869 / NCIB 11706 / TK 0415</strain>
    </source>
</reference>
<dbReference type="GO" id="GO:0016020">
    <property type="term" value="C:membrane"/>
    <property type="evidence" value="ECO:0007669"/>
    <property type="project" value="UniProtKB-SubCell"/>
</dbReference>
<feature type="transmembrane region" description="Helical" evidence="5">
    <location>
        <begin position="142"/>
        <end position="162"/>
    </location>
</feature>
<protein>
    <submittedName>
        <fullName evidence="7">O-antigen polymerase</fullName>
    </submittedName>
</protein>
<accession>D8JS20</accession>
<evidence type="ECO:0000313" key="8">
    <source>
        <dbReference type="Proteomes" id="UP000002033"/>
    </source>
</evidence>
<dbReference type="eggNOG" id="COG3307">
    <property type="taxonomic scope" value="Bacteria"/>
</dbReference>
<dbReference type="RefSeq" id="WP_013214498.1">
    <property type="nucleotide sequence ID" value="NC_014313.1"/>
</dbReference>
<evidence type="ECO:0000256" key="3">
    <source>
        <dbReference type="ARBA" id="ARBA00022989"/>
    </source>
</evidence>
<dbReference type="OrthoDB" id="7628239at2"/>
<dbReference type="InterPro" id="IPR007016">
    <property type="entry name" value="O-antigen_ligase-rel_domated"/>
</dbReference>
<dbReference type="PANTHER" id="PTHR37422">
    <property type="entry name" value="TEICHURONIC ACID BIOSYNTHESIS PROTEIN TUAE"/>
    <property type="match status" value="1"/>
</dbReference>
<feature type="transmembrane region" description="Helical" evidence="5">
    <location>
        <begin position="392"/>
        <end position="412"/>
    </location>
</feature>
<feature type="transmembrane region" description="Helical" evidence="5">
    <location>
        <begin position="82"/>
        <end position="102"/>
    </location>
</feature>
<dbReference type="Pfam" id="PF04932">
    <property type="entry name" value="Wzy_C"/>
    <property type="match status" value="1"/>
</dbReference>
<feature type="transmembrane region" description="Helical" evidence="5">
    <location>
        <begin position="169"/>
        <end position="189"/>
    </location>
</feature>
<gene>
    <name evidence="7" type="ordered locus">Hden_0458</name>
</gene>
<feature type="transmembrane region" description="Helical" evidence="5">
    <location>
        <begin position="252"/>
        <end position="272"/>
    </location>
</feature>
<keyword evidence="8" id="KW-1185">Reference proteome</keyword>